<reference evidence="4" key="1">
    <citation type="journal article" date="2018" name="Genome Biol. Evol.">
        <title>Genomics and development of Lentinus tigrinus, a white-rot wood-decaying mushroom with dimorphic fruiting bodies.</title>
        <authorList>
            <person name="Wu B."/>
            <person name="Xu Z."/>
            <person name="Knudson A."/>
            <person name="Carlson A."/>
            <person name="Chen N."/>
            <person name="Kovaka S."/>
            <person name="LaButti K."/>
            <person name="Lipzen A."/>
            <person name="Pennachio C."/>
            <person name="Riley R."/>
            <person name="Schakwitz W."/>
            <person name="Umezawa K."/>
            <person name="Ohm R.A."/>
            <person name="Grigoriev I.V."/>
            <person name="Nagy L.G."/>
            <person name="Gibbons J."/>
            <person name="Hibbett D."/>
        </authorList>
    </citation>
    <scope>NUCLEOTIDE SEQUENCE [LARGE SCALE GENOMIC DNA]</scope>
    <source>
        <strain evidence="4">ALCF2SS1-6</strain>
    </source>
</reference>
<dbReference type="SUPFAM" id="SSF81383">
    <property type="entry name" value="F-box domain"/>
    <property type="match status" value="1"/>
</dbReference>
<feature type="domain" description="F-box" evidence="3">
    <location>
        <begin position="75"/>
        <end position="124"/>
    </location>
</feature>
<dbReference type="OrthoDB" id="2322499at2759"/>
<evidence type="ECO:0000256" key="2">
    <source>
        <dbReference type="SAM" id="MobiDB-lite"/>
    </source>
</evidence>
<gene>
    <name evidence="4" type="ORF">L227DRAFT_606519</name>
</gene>
<feature type="coiled-coil region" evidence="1">
    <location>
        <begin position="222"/>
        <end position="256"/>
    </location>
</feature>
<feature type="region of interest" description="Disordered" evidence="2">
    <location>
        <begin position="1"/>
        <end position="73"/>
    </location>
</feature>
<dbReference type="PROSITE" id="PS50181">
    <property type="entry name" value="FBOX"/>
    <property type="match status" value="1"/>
</dbReference>
<feature type="compositionally biased region" description="Basic and acidic residues" evidence="2">
    <location>
        <begin position="35"/>
        <end position="58"/>
    </location>
</feature>
<keyword evidence="1" id="KW-0175">Coiled coil</keyword>
<dbReference type="STRING" id="1328759.A0A5C2SRF6"/>
<dbReference type="Proteomes" id="UP000313359">
    <property type="component" value="Unassembled WGS sequence"/>
</dbReference>
<dbReference type="Pfam" id="PF00646">
    <property type="entry name" value="F-box"/>
    <property type="match status" value="1"/>
</dbReference>
<accession>A0A5C2SRF6</accession>
<protein>
    <recommendedName>
        <fullName evidence="3">F-box domain-containing protein</fullName>
    </recommendedName>
</protein>
<evidence type="ECO:0000259" key="3">
    <source>
        <dbReference type="PROSITE" id="PS50181"/>
    </source>
</evidence>
<feature type="region of interest" description="Disordered" evidence="2">
    <location>
        <begin position="442"/>
        <end position="468"/>
    </location>
</feature>
<keyword evidence="5" id="KW-1185">Reference proteome</keyword>
<dbReference type="CDD" id="cd09917">
    <property type="entry name" value="F-box_SF"/>
    <property type="match status" value="1"/>
</dbReference>
<name>A0A5C2SRF6_9APHY</name>
<proteinExistence type="predicted"/>
<feature type="compositionally biased region" description="Basic and acidic residues" evidence="2">
    <location>
        <begin position="452"/>
        <end position="461"/>
    </location>
</feature>
<sequence>MAPRASTSTSRRSSRLKENRTPTPAHAESGSSRSQNDKLPELPAKRRRITEGADKERMSSVALQHTGARRKRKSLSMLPDMPLDILYEVFTHLRPYDLLHLARTTKTLRKLLMTRSSSTIWRRARENVPQLPECPKDMSEPAYANLLFDPHCHFCLTPRTMKPMWACRVRCCKSCFKDQFVNLGVVFRSMTPRYDAIRPAAMLPAEVVNDQLYFLKRDLDKLLEYLATLNDNQEALKAVEAERMQAIEEQEEFAELLEAWHTSDKRRRRLEKEELVARRQDQILERLRLCGFDELDYMTPELRRSFEEHPLVKQPKELTDRIWNNISDPIISWAWAARTKLRMYRRCRHYTDRLCVFQEVLRDFYALHPYPEVVPSVADFSWHTATLRKILDEEPGVPLEGLKIPRKEFMKKVEADVADWRRDMARRLYDMIPPDVLPPLSKQHKDRALHHGANEETHASSEDDASPTDEQILRSLHACVTWFRCTVKGCLLDYPRVLAHECAKTGPPINLHPETDLDDLQNAYNIKLGEFPWNFTGDKVVYDMDAHRAAVKIVQVTLANTSAVPALTDKFWLDNLDERYVCGECSGVGVLFVMPWRVAVQHLSDERHRGKDVKLTVLNVEDRMEVLDREAEMLFPEYAKMWGCIRGGCRTRAMSLPDMLNHSLTCHGCKFPKKGVDYEFHPDAVTTPDVPPHAAAYSPAVLTTPIPR</sequence>
<dbReference type="InterPro" id="IPR001810">
    <property type="entry name" value="F-box_dom"/>
</dbReference>
<evidence type="ECO:0000313" key="5">
    <source>
        <dbReference type="Proteomes" id="UP000313359"/>
    </source>
</evidence>
<evidence type="ECO:0000256" key="1">
    <source>
        <dbReference type="SAM" id="Coils"/>
    </source>
</evidence>
<dbReference type="AlphaFoldDB" id="A0A5C2SRF6"/>
<dbReference type="InterPro" id="IPR036047">
    <property type="entry name" value="F-box-like_dom_sf"/>
</dbReference>
<evidence type="ECO:0000313" key="4">
    <source>
        <dbReference type="EMBL" id="RPD66422.1"/>
    </source>
</evidence>
<dbReference type="EMBL" id="ML122251">
    <property type="protein sequence ID" value="RPD66422.1"/>
    <property type="molecule type" value="Genomic_DNA"/>
</dbReference>
<organism evidence="4 5">
    <name type="scientific">Lentinus tigrinus ALCF2SS1-6</name>
    <dbReference type="NCBI Taxonomy" id="1328759"/>
    <lineage>
        <taxon>Eukaryota</taxon>
        <taxon>Fungi</taxon>
        <taxon>Dikarya</taxon>
        <taxon>Basidiomycota</taxon>
        <taxon>Agaricomycotina</taxon>
        <taxon>Agaricomycetes</taxon>
        <taxon>Polyporales</taxon>
        <taxon>Polyporaceae</taxon>
        <taxon>Lentinus</taxon>
    </lineage>
</organism>
<feature type="compositionally biased region" description="Low complexity" evidence="2">
    <location>
        <begin position="1"/>
        <end position="11"/>
    </location>
</feature>